<protein>
    <submittedName>
        <fullName evidence="2">Uncharacterized protein</fullName>
    </submittedName>
</protein>
<name>A0A382T375_9ZZZZ</name>
<evidence type="ECO:0000256" key="1">
    <source>
        <dbReference type="SAM" id="Phobius"/>
    </source>
</evidence>
<sequence>MNFWPNDAMAGLYRQLFLMINLVFFTAIIPKPFLGTPIYQCFVIISNDVYRTETNVAR</sequence>
<accession>A0A382T375</accession>
<evidence type="ECO:0000313" key="2">
    <source>
        <dbReference type="EMBL" id="SVD16262.1"/>
    </source>
</evidence>
<keyword evidence="1" id="KW-0472">Membrane</keyword>
<proteinExistence type="predicted"/>
<keyword evidence="1" id="KW-0812">Transmembrane</keyword>
<gene>
    <name evidence="2" type="ORF">METZ01_LOCUS369116</name>
</gene>
<feature type="transmembrane region" description="Helical" evidence="1">
    <location>
        <begin position="12"/>
        <end position="29"/>
    </location>
</feature>
<organism evidence="2">
    <name type="scientific">marine metagenome</name>
    <dbReference type="NCBI Taxonomy" id="408172"/>
    <lineage>
        <taxon>unclassified sequences</taxon>
        <taxon>metagenomes</taxon>
        <taxon>ecological metagenomes</taxon>
    </lineage>
</organism>
<reference evidence="2" key="1">
    <citation type="submission" date="2018-05" db="EMBL/GenBank/DDBJ databases">
        <authorList>
            <person name="Lanie J.A."/>
            <person name="Ng W.-L."/>
            <person name="Kazmierczak K.M."/>
            <person name="Andrzejewski T.M."/>
            <person name="Davidsen T.M."/>
            <person name="Wayne K.J."/>
            <person name="Tettelin H."/>
            <person name="Glass J.I."/>
            <person name="Rusch D."/>
            <person name="Podicherti R."/>
            <person name="Tsui H.-C.T."/>
            <person name="Winkler M.E."/>
        </authorList>
    </citation>
    <scope>NUCLEOTIDE SEQUENCE</scope>
</reference>
<feature type="non-terminal residue" evidence="2">
    <location>
        <position position="58"/>
    </location>
</feature>
<dbReference type="EMBL" id="UINC01133370">
    <property type="protein sequence ID" value="SVD16262.1"/>
    <property type="molecule type" value="Genomic_DNA"/>
</dbReference>
<keyword evidence="1" id="KW-1133">Transmembrane helix</keyword>
<dbReference type="AlphaFoldDB" id="A0A382T375"/>